<feature type="non-terminal residue" evidence="1">
    <location>
        <position position="56"/>
    </location>
</feature>
<dbReference type="AlphaFoldDB" id="A0A9D4FMD2"/>
<name>A0A9D4FMD2_DREPO</name>
<proteinExistence type="predicted"/>
<dbReference type="EMBL" id="JAIWYP010000007">
    <property type="protein sequence ID" value="KAH3800982.1"/>
    <property type="molecule type" value="Genomic_DNA"/>
</dbReference>
<gene>
    <name evidence="1" type="ORF">DPMN_154626</name>
</gene>
<sequence length="56" mass="6414">MAFTKLLKVPVWGTSGLDYTTMILTDINCGSQHYPYHIKEELCPSNPHILIFTLFD</sequence>
<evidence type="ECO:0000313" key="2">
    <source>
        <dbReference type="Proteomes" id="UP000828390"/>
    </source>
</evidence>
<comment type="caution">
    <text evidence="1">The sequence shown here is derived from an EMBL/GenBank/DDBJ whole genome shotgun (WGS) entry which is preliminary data.</text>
</comment>
<accession>A0A9D4FMD2</accession>
<keyword evidence="2" id="KW-1185">Reference proteome</keyword>
<organism evidence="1 2">
    <name type="scientific">Dreissena polymorpha</name>
    <name type="common">Zebra mussel</name>
    <name type="synonym">Mytilus polymorpha</name>
    <dbReference type="NCBI Taxonomy" id="45954"/>
    <lineage>
        <taxon>Eukaryota</taxon>
        <taxon>Metazoa</taxon>
        <taxon>Spiralia</taxon>
        <taxon>Lophotrochozoa</taxon>
        <taxon>Mollusca</taxon>
        <taxon>Bivalvia</taxon>
        <taxon>Autobranchia</taxon>
        <taxon>Heteroconchia</taxon>
        <taxon>Euheterodonta</taxon>
        <taxon>Imparidentia</taxon>
        <taxon>Neoheterodontei</taxon>
        <taxon>Myida</taxon>
        <taxon>Dreissenoidea</taxon>
        <taxon>Dreissenidae</taxon>
        <taxon>Dreissena</taxon>
    </lineage>
</organism>
<reference evidence="1" key="2">
    <citation type="submission" date="2020-11" db="EMBL/GenBank/DDBJ databases">
        <authorList>
            <person name="McCartney M.A."/>
            <person name="Auch B."/>
            <person name="Kono T."/>
            <person name="Mallez S."/>
            <person name="Becker A."/>
            <person name="Gohl D.M."/>
            <person name="Silverstein K.A.T."/>
            <person name="Koren S."/>
            <person name="Bechman K.B."/>
            <person name="Herman A."/>
            <person name="Abrahante J.E."/>
            <person name="Garbe J."/>
        </authorList>
    </citation>
    <scope>NUCLEOTIDE SEQUENCE</scope>
    <source>
        <strain evidence="1">Duluth1</strain>
        <tissue evidence="1">Whole animal</tissue>
    </source>
</reference>
<evidence type="ECO:0000313" key="1">
    <source>
        <dbReference type="EMBL" id="KAH3800982.1"/>
    </source>
</evidence>
<reference evidence="1" key="1">
    <citation type="journal article" date="2019" name="bioRxiv">
        <title>The Genome of the Zebra Mussel, Dreissena polymorpha: A Resource for Invasive Species Research.</title>
        <authorList>
            <person name="McCartney M.A."/>
            <person name="Auch B."/>
            <person name="Kono T."/>
            <person name="Mallez S."/>
            <person name="Zhang Y."/>
            <person name="Obille A."/>
            <person name="Becker A."/>
            <person name="Abrahante J.E."/>
            <person name="Garbe J."/>
            <person name="Badalamenti J.P."/>
            <person name="Herman A."/>
            <person name="Mangelson H."/>
            <person name="Liachko I."/>
            <person name="Sullivan S."/>
            <person name="Sone E.D."/>
            <person name="Koren S."/>
            <person name="Silverstein K.A.T."/>
            <person name="Beckman K.B."/>
            <person name="Gohl D.M."/>
        </authorList>
    </citation>
    <scope>NUCLEOTIDE SEQUENCE</scope>
    <source>
        <strain evidence="1">Duluth1</strain>
        <tissue evidence="1">Whole animal</tissue>
    </source>
</reference>
<dbReference type="Proteomes" id="UP000828390">
    <property type="component" value="Unassembled WGS sequence"/>
</dbReference>
<protein>
    <submittedName>
        <fullName evidence="1">Uncharacterized protein</fullName>
    </submittedName>
</protein>